<dbReference type="InterPro" id="IPR036890">
    <property type="entry name" value="HATPase_C_sf"/>
</dbReference>
<dbReference type="InterPro" id="IPR011006">
    <property type="entry name" value="CheY-like_superfamily"/>
</dbReference>
<comment type="caution">
    <text evidence="8">The sequence shown here is derived from an EMBL/GenBank/DDBJ whole genome shotgun (WGS) entry which is preliminary data.</text>
</comment>
<keyword evidence="8" id="KW-0418">Kinase</keyword>
<dbReference type="EC" id="2.7.13.3" evidence="2"/>
<evidence type="ECO:0000313" key="9">
    <source>
        <dbReference type="Proteomes" id="UP000549617"/>
    </source>
</evidence>
<evidence type="ECO:0000256" key="3">
    <source>
        <dbReference type="ARBA" id="ARBA00022553"/>
    </source>
</evidence>
<sequence length="555" mass="59662">MESRILLLALRGRDAVVLSQLLGKNHKTIVCSSPAEIADALVQGAGTAIITEESLIGADRSPLENWLASQDSWSDFPFILLATKRMGSRSGEAQTALGRLGNVIVLERPIHSDTLSSAVNSALRVRARQYEARSRLLALQSAEEGLRLLNGSLEARVEQRTEALSRANNQLMQEIAERERAQAALVQAQKMETVGQLTGGIAHDFNNLLTVISGNIELIQLRAKDERISRNAGFARHAVDRAAKLTHQLLAFSRTQQLTLAPVDLNGLMEGMNDLIERTIGPQIKKVRSFDQGNPWVMADVNQLELAVLNLAINARDAMPGGGQLTFETGIADGVPEGAMEGRYGVVRVMDNGAGIPKHILPKVFDPFFTTKDVGKGTGLGLSQVFGIAQQSGGIARIDTAEGHGTTVSIFLPLAERPARSASPGDDRPETDTLRHGTILVVDDDDEVRRFIVESLESLGYTVTEAQGGEAGLRSIASAEPDILIVDFAMPGLTGVDVAKAAHKLAPRLPIILASGYAEVEESQGVNLFHSVIRKPFRIDALAQATRAALSTRVA</sequence>
<evidence type="ECO:0000259" key="7">
    <source>
        <dbReference type="PROSITE" id="PS50110"/>
    </source>
</evidence>
<dbReference type="SUPFAM" id="SSF47384">
    <property type="entry name" value="Homodimeric domain of signal transducing histidine kinase"/>
    <property type="match status" value="1"/>
</dbReference>
<keyword evidence="5" id="KW-0175">Coiled coil</keyword>
<dbReference type="InterPro" id="IPR005467">
    <property type="entry name" value="His_kinase_dom"/>
</dbReference>
<dbReference type="Gene3D" id="1.10.287.130">
    <property type="match status" value="1"/>
</dbReference>
<keyword evidence="9" id="KW-1185">Reference proteome</keyword>
<evidence type="ECO:0000256" key="1">
    <source>
        <dbReference type="ARBA" id="ARBA00000085"/>
    </source>
</evidence>
<dbReference type="SMART" id="SM00388">
    <property type="entry name" value="HisKA"/>
    <property type="match status" value="1"/>
</dbReference>
<name>A0A7W9EGU8_9SPHN</name>
<protein>
    <recommendedName>
        <fullName evidence="2">histidine kinase</fullName>
        <ecNumber evidence="2">2.7.13.3</ecNumber>
    </recommendedName>
</protein>
<dbReference type="PROSITE" id="PS50109">
    <property type="entry name" value="HIS_KIN"/>
    <property type="match status" value="1"/>
</dbReference>
<dbReference type="GO" id="GO:0000155">
    <property type="term" value="F:phosphorelay sensor kinase activity"/>
    <property type="evidence" value="ECO:0007669"/>
    <property type="project" value="InterPro"/>
</dbReference>
<dbReference type="InterPro" id="IPR004358">
    <property type="entry name" value="Sig_transdc_His_kin-like_C"/>
</dbReference>
<dbReference type="Pfam" id="PF00072">
    <property type="entry name" value="Response_reg"/>
    <property type="match status" value="1"/>
</dbReference>
<organism evidence="8 9">
    <name type="scientific">Sphingobium boeckii</name>
    <dbReference type="NCBI Taxonomy" id="1082345"/>
    <lineage>
        <taxon>Bacteria</taxon>
        <taxon>Pseudomonadati</taxon>
        <taxon>Pseudomonadota</taxon>
        <taxon>Alphaproteobacteria</taxon>
        <taxon>Sphingomonadales</taxon>
        <taxon>Sphingomonadaceae</taxon>
        <taxon>Sphingobium</taxon>
    </lineage>
</organism>
<dbReference type="InterPro" id="IPR001789">
    <property type="entry name" value="Sig_transdc_resp-reg_receiver"/>
</dbReference>
<dbReference type="Pfam" id="PF02518">
    <property type="entry name" value="HATPase_c"/>
    <property type="match status" value="1"/>
</dbReference>
<dbReference type="RefSeq" id="WP_184020229.1">
    <property type="nucleotide sequence ID" value="NZ_JACIJC010000005.1"/>
</dbReference>
<dbReference type="PANTHER" id="PTHR43065">
    <property type="entry name" value="SENSOR HISTIDINE KINASE"/>
    <property type="match status" value="1"/>
</dbReference>
<dbReference type="Gene3D" id="3.30.565.10">
    <property type="entry name" value="Histidine kinase-like ATPase, C-terminal domain"/>
    <property type="match status" value="1"/>
</dbReference>
<dbReference type="AlphaFoldDB" id="A0A7W9EGU8"/>
<reference evidence="8 9" key="1">
    <citation type="submission" date="2020-08" db="EMBL/GenBank/DDBJ databases">
        <title>Genomic Encyclopedia of Type Strains, Phase IV (KMG-IV): sequencing the most valuable type-strain genomes for metagenomic binning, comparative biology and taxonomic classification.</title>
        <authorList>
            <person name="Goeker M."/>
        </authorList>
    </citation>
    <scope>NUCLEOTIDE SEQUENCE [LARGE SCALE GENOMIC DNA]</scope>
    <source>
        <strain evidence="8 9">DSM 25079</strain>
    </source>
</reference>
<keyword evidence="8" id="KW-0808">Transferase</keyword>
<dbReference type="EMBL" id="JACIJC010000005">
    <property type="protein sequence ID" value="MBB5687096.1"/>
    <property type="molecule type" value="Genomic_DNA"/>
</dbReference>
<dbReference type="InterPro" id="IPR003594">
    <property type="entry name" value="HATPase_dom"/>
</dbReference>
<keyword evidence="3 4" id="KW-0597">Phosphoprotein</keyword>
<dbReference type="Gene3D" id="3.40.50.2300">
    <property type="match status" value="1"/>
</dbReference>
<feature type="modified residue" description="4-aspartylphosphate" evidence="4">
    <location>
        <position position="487"/>
    </location>
</feature>
<evidence type="ECO:0000256" key="2">
    <source>
        <dbReference type="ARBA" id="ARBA00012438"/>
    </source>
</evidence>
<dbReference type="PANTHER" id="PTHR43065:SF42">
    <property type="entry name" value="TWO-COMPONENT SENSOR PPRA"/>
    <property type="match status" value="1"/>
</dbReference>
<dbReference type="Pfam" id="PF00512">
    <property type="entry name" value="HisKA"/>
    <property type="match status" value="1"/>
</dbReference>
<dbReference type="SUPFAM" id="SSF55874">
    <property type="entry name" value="ATPase domain of HSP90 chaperone/DNA topoisomerase II/histidine kinase"/>
    <property type="match status" value="1"/>
</dbReference>
<dbReference type="InterPro" id="IPR036097">
    <property type="entry name" value="HisK_dim/P_sf"/>
</dbReference>
<dbReference type="PROSITE" id="PS50110">
    <property type="entry name" value="RESPONSE_REGULATORY"/>
    <property type="match status" value="1"/>
</dbReference>
<gene>
    <name evidence="8" type="ORF">FHS49_003124</name>
</gene>
<dbReference type="Proteomes" id="UP000549617">
    <property type="component" value="Unassembled WGS sequence"/>
</dbReference>
<feature type="domain" description="Histidine kinase" evidence="6">
    <location>
        <begin position="200"/>
        <end position="416"/>
    </location>
</feature>
<comment type="catalytic activity">
    <reaction evidence="1">
        <text>ATP + protein L-histidine = ADP + protein N-phospho-L-histidine.</text>
        <dbReference type="EC" id="2.7.13.3"/>
    </reaction>
</comment>
<dbReference type="PRINTS" id="PR00344">
    <property type="entry name" value="BCTRLSENSOR"/>
</dbReference>
<accession>A0A7W9EGU8</accession>
<proteinExistence type="predicted"/>
<evidence type="ECO:0000256" key="4">
    <source>
        <dbReference type="PROSITE-ProRule" id="PRU00169"/>
    </source>
</evidence>
<dbReference type="SMART" id="SM00448">
    <property type="entry name" value="REC"/>
    <property type="match status" value="1"/>
</dbReference>
<evidence type="ECO:0000256" key="5">
    <source>
        <dbReference type="SAM" id="Coils"/>
    </source>
</evidence>
<dbReference type="SUPFAM" id="SSF52172">
    <property type="entry name" value="CheY-like"/>
    <property type="match status" value="1"/>
</dbReference>
<feature type="domain" description="Response regulatory" evidence="7">
    <location>
        <begin position="438"/>
        <end position="550"/>
    </location>
</feature>
<evidence type="ECO:0000259" key="6">
    <source>
        <dbReference type="PROSITE" id="PS50109"/>
    </source>
</evidence>
<dbReference type="CDD" id="cd00082">
    <property type="entry name" value="HisKA"/>
    <property type="match status" value="1"/>
</dbReference>
<evidence type="ECO:0000313" key="8">
    <source>
        <dbReference type="EMBL" id="MBB5687096.1"/>
    </source>
</evidence>
<dbReference type="SMART" id="SM00387">
    <property type="entry name" value="HATPase_c"/>
    <property type="match status" value="1"/>
</dbReference>
<feature type="coiled-coil region" evidence="5">
    <location>
        <begin position="150"/>
        <end position="191"/>
    </location>
</feature>
<dbReference type="InterPro" id="IPR003661">
    <property type="entry name" value="HisK_dim/P_dom"/>
</dbReference>